<dbReference type="GO" id="GO:0070004">
    <property type="term" value="F:cysteine-type exopeptidase activity"/>
    <property type="evidence" value="ECO:0007669"/>
    <property type="project" value="InterPro"/>
</dbReference>
<dbReference type="GO" id="GO:0006508">
    <property type="term" value="P:proteolysis"/>
    <property type="evidence" value="ECO:0007669"/>
    <property type="project" value="InterPro"/>
</dbReference>
<dbReference type="STRING" id="554065.E1ZP14"/>
<dbReference type="Proteomes" id="UP000008141">
    <property type="component" value="Unassembled WGS sequence"/>
</dbReference>
<name>E1ZP14_CHLVA</name>
<dbReference type="Pfam" id="PF03577">
    <property type="entry name" value="Peptidase_C69"/>
    <property type="match status" value="1"/>
</dbReference>
<dbReference type="EMBL" id="GL433856">
    <property type="protein sequence ID" value="EFN52537.1"/>
    <property type="molecule type" value="Genomic_DNA"/>
</dbReference>
<sequence length="445" mass="46337">MLLSPASTPGRACAPGPAAPPPRPSPSSPSPPRSCDTFVVLLPATADGSVVFGKNSDREREEVQEVVAYAGGEHPAGSVVRCTYIAIPQAPRTLAVVLSKPSWMWGAEMGANEASRAGVVCGNEAVWTVEDSDGPAALLGMDLVRLGLERGGSAAAAVEVMTGLLEEHGQGGACEEGGGWTYHNSFLVADAYEAWVLETAGRWWAAQRCCCAVFCSHAGVRNISNCLSIRTAFDRCSRGLQEHARRSARWDGRGQFDFAAAFSDGGAPPLGTLSPGREAEGHRLLQAAAGQLCPAAMMRILRDEGSGICMCDGGFRSNGSQVRAGRAGAGGPPAAQHWFTATPDPRRGVFKPFAFPGSNSSGSGDGGSNGTLPVQASPYTAAQPARRNPPHALWKAWRSVHESRGGGKPAAAALRDLEARGLDPGSSLTFAAAVEEEMRLYGSAV</sequence>
<dbReference type="AlphaFoldDB" id="E1ZP14"/>
<reference evidence="3 4" key="1">
    <citation type="journal article" date="2010" name="Plant Cell">
        <title>The Chlorella variabilis NC64A genome reveals adaptation to photosymbiosis, coevolution with viruses, and cryptic sex.</title>
        <authorList>
            <person name="Blanc G."/>
            <person name="Duncan G."/>
            <person name="Agarkova I."/>
            <person name="Borodovsky M."/>
            <person name="Gurnon J."/>
            <person name="Kuo A."/>
            <person name="Lindquist E."/>
            <person name="Lucas S."/>
            <person name="Pangilinan J."/>
            <person name="Polle J."/>
            <person name="Salamov A."/>
            <person name="Terry A."/>
            <person name="Yamada T."/>
            <person name="Dunigan D.D."/>
            <person name="Grigoriev I.V."/>
            <person name="Claverie J.M."/>
            <person name="Van Etten J.L."/>
        </authorList>
    </citation>
    <scope>NUCLEOTIDE SEQUENCE [LARGE SCALE GENOMIC DNA]</scope>
    <source>
        <strain evidence="3 4">NC64A</strain>
    </source>
</reference>
<comment type="similarity">
    <text evidence="1">Belongs to the peptidase C69 family. Secernin subfamily.</text>
</comment>
<accession>E1ZP14</accession>
<dbReference type="GeneID" id="17351983"/>
<keyword evidence="4" id="KW-1185">Reference proteome</keyword>
<organism evidence="4">
    <name type="scientific">Chlorella variabilis</name>
    <name type="common">Green alga</name>
    <dbReference type="NCBI Taxonomy" id="554065"/>
    <lineage>
        <taxon>Eukaryota</taxon>
        <taxon>Viridiplantae</taxon>
        <taxon>Chlorophyta</taxon>
        <taxon>core chlorophytes</taxon>
        <taxon>Trebouxiophyceae</taxon>
        <taxon>Chlorellales</taxon>
        <taxon>Chlorellaceae</taxon>
        <taxon>Chlorella clade</taxon>
        <taxon>Chlorella</taxon>
    </lineage>
</organism>
<dbReference type="OrthoDB" id="5175656at2759"/>
<proteinExistence type="inferred from homology"/>
<feature type="compositionally biased region" description="Pro residues" evidence="2">
    <location>
        <begin position="17"/>
        <end position="32"/>
    </location>
</feature>
<protein>
    <recommendedName>
        <fullName evidence="5">Secernin-2</fullName>
    </recommendedName>
</protein>
<dbReference type="eggNOG" id="ENOG502QPIA">
    <property type="taxonomic scope" value="Eukaryota"/>
</dbReference>
<feature type="region of interest" description="Disordered" evidence="2">
    <location>
        <begin position="1"/>
        <end position="34"/>
    </location>
</feature>
<dbReference type="RefSeq" id="XP_005844639.1">
    <property type="nucleotide sequence ID" value="XM_005844577.1"/>
</dbReference>
<evidence type="ECO:0000313" key="3">
    <source>
        <dbReference type="EMBL" id="EFN52537.1"/>
    </source>
</evidence>
<dbReference type="InterPro" id="IPR005322">
    <property type="entry name" value="Peptidase_C69"/>
</dbReference>
<evidence type="ECO:0000256" key="2">
    <source>
        <dbReference type="SAM" id="MobiDB-lite"/>
    </source>
</evidence>
<dbReference type="PANTHER" id="PTHR12994">
    <property type="entry name" value="SECERNIN"/>
    <property type="match status" value="1"/>
</dbReference>
<gene>
    <name evidence="3" type="ORF">CHLNCDRAFT_26693</name>
</gene>
<dbReference type="Gene3D" id="3.60.60.10">
    <property type="entry name" value="Penicillin V Acylase, Chain A"/>
    <property type="match status" value="1"/>
</dbReference>
<dbReference type="InParanoid" id="E1ZP14"/>
<dbReference type="PANTHER" id="PTHR12994:SF17">
    <property type="entry name" value="LD30995P"/>
    <property type="match status" value="1"/>
</dbReference>
<dbReference type="GO" id="GO:0016805">
    <property type="term" value="F:dipeptidase activity"/>
    <property type="evidence" value="ECO:0007669"/>
    <property type="project" value="InterPro"/>
</dbReference>
<evidence type="ECO:0008006" key="5">
    <source>
        <dbReference type="Google" id="ProtNLM"/>
    </source>
</evidence>
<evidence type="ECO:0000313" key="4">
    <source>
        <dbReference type="Proteomes" id="UP000008141"/>
    </source>
</evidence>
<dbReference type="KEGG" id="cvr:CHLNCDRAFT_26693"/>
<evidence type="ECO:0000256" key="1">
    <source>
        <dbReference type="ARBA" id="ARBA00005705"/>
    </source>
</evidence>